<dbReference type="Pfam" id="PF09669">
    <property type="entry name" value="Phage_pRha"/>
    <property type="match status" value="1"/>
</dbReference>
<gene>
    <name evidence="1" type="ORF">P9B03_04100</name>
</gene>
<keyword evidence="2" id="KW-1185">Reference proteome</keyword>
<protein>
    <submittedName>
        <fullName evidence="1">Rha family transcriptional regulator</fullName>
    </submittedName>
</protein>
<dbReference type="NCBIfam" id="TIGR02681">
    <property type="entry name" value="phage_pRha"/>
    <property type="match status" value="1"/>
</dbReference>
<evidence type="ECO:0000313" key="2">
    <source>
        <dbReference type="Proteomes" id="UP001344888"/>
    </source>
</evidence>
<accession>A0AAW9NME2</accession>
<evidence type="ECO:0000313" key="1">
    <source>
        <dbReference type="EMBL" id="MEC1177657.1"/>
    </source>
</evidence>
<sequence length="252" mass="28793">MKVQNHRNQYRAGGVVEQLVFIQNNEAVTDSLTIAQVFDKEHRNVTADIENQISKLNEANEREWGALNFQQTSYQHTQNKQWYQKYNLTADGFTIVAMAYTTPEAMKMKVKFLEEFKRMKEIVQNQLPQVQQVPTAPPDLMHANELLRCLREYSNVLNAESNRAIQSHAVELLTGKSPSQPPPKLVLEVQEWMTAAEIAQLANVPTQRIVWIARVQGISNDLTCCRIASPLEYNNKGRSRILANLIARTCLN</sequence>
<organism evidence="1 2">
    <name type="scientific">Metasolibacillus meyeri</name>
    <dbReference type="NCBI Taxonomy" id="1071052"/>
    <lineage>
        <taxon>Bacteria</taxon>
        <taxon>Bacillati</taxon>
        <taxon>Bacillota</taxon>
        <taxon>Bacilli</taxon>
        <taxon>Bacillales</taxon>
        <taxon>Caryophanaceae</taxon>
        <taxon>Metasolibacillus</taxon>
    </lineage>
</organism>
<dbReference type="InterPro" id="IPR014054">
    <property type="entry name" value="Phage_regulatory_Rha"/>
</dbReference>
<comment type="caution">
    <text evidence="1">The sequence shown here is derived from an EMBL/GenBank/DDBJ whole genome shotgun (WGS) entry which is preliminary data.</text>
</comment>
<dbReference type="EMBL" id="JARSFG010000005">
    <property type="protein sequence ID" value="MEC1177657.1"/>
    <property type="molecule type" value="Genomic_DNA"/>
</dbReference>
<dbReference type="AlphaFoldDB" id="A0AAW9NME2"/>
<dbReference type="Proteomes" id="UP001344888">
    <property type="component" value="Unassembled WGS sequence"/>
</dbReference>
<proteinExistence type="predicted"/>
<name>A0AAW9NME2_9BACL</name>
<reference evidence="1 2" key="1">
    <citation type="submission" date="2023-03" db="EMBL/GenBank/DDBJ databases">
        <title>Bacillus Genome Sequencing.</title>
        <authorList>
            <person name="Dunlap C."/>
        </authorList>
    </citation>
    <scope>NUCLEOTIDE SEQUENCE [LARGE SCALE GENOMIC DNA]</scope>
    <source>
        <strain evidence="1 2">B-59205</strain>
    </source>
</reference>